<dbReference type="InterPro" id="IPR050275">
    <property type="entry name" value="PGM_Phosphatase"/>
</dbReference>
<dbReference type="Gene3D" id="3.40.50.1240">
    <property type="entry name" value="Phosphoglycerate mutase-like"/>
    <property type="match status" value="1"/>
</dbReference>
<dbReference type="SMART" id="SM00855">
    <property type="entry name" value="PGAM"/>
    <property type="match status" value="1"/>
</dbReference>
<dbReference type="SUPFAM" id="SSF53254">
    <property type="entry name" value="Phosphoglycerate mutase-like"/>
    <property type="match status" value="1"/>
</dbReference>
<dbReference type="EMBL" id="UGPB01000001">
    <property type="protein sequence ID" value="STY31140.1"/>
    <property type="molecule type" value="Genomic_DNA"/>
</dbReference>
<protein>
    <submittedName>
        <fullName evidence="1">Bifunctional RNase H/acid phosphatase</fullName>
    </submittedName>
</protein>
<dbReference type="AlphaFoldDB" id="A0A378LUA5"/>
<reference evidence="1 2" key="1">
    <citation type="submission" date="2018-06" db="EMBL/GenBank/DDBJ databases">
        <authorList>
            <consortium name="Pathogen Informatics"/>
            <person name="Doyle S."/>
        </authorList>
    </citation>
    <scope>NUCLEOTIDE SEQUENCE [LARGE SCALE GENOMIC DNA]</scope>
    <source>
        <strain evidence="1 2">NCTC11532</strain>
    </source>
</reference>
<dbReference type="Proteomes" id="UP000255297">
    <property type="component" value="Unassembled WGS sequence"/>
</dbReference>
<organism evidence="1 2">
    <name type="scientific">Legionella wadsworthii</name>
    <dbReference type="NCBI Taxonomy" id="28088"/>
    <lineage>
        <taxon>Bacteria</taxon>
        <taxon>Pseudomonadati</taxon>
        <taxon>Pseudomonadota</taxon>
        <taxon>Gammaproteobacteria</taxon>
        <taxon>Legionellales</taxon>
        <taxon>Legionellaceae</taxon>
        <taxon>Legionella</taxon>
    </lineage>
</organism>
<dbReference type="RefSeq" id="WP_031564025.1">
    <property type="nucleotide sequence ID" value="NZ_CAAAIS010000009.1"/>
</dbReference>
<dbReference type="CDD" id="cd07067">
    <property type="entry name" value="HP_PGM_like"/>
    <property type="match status" value="1"/>
</dbReference>
<dbReference type="Pfam" id="PF00300">
    <property type="entry name" value="His_Phos_1"/>
    <property type="match status" value="1"/>
</dbReference>
<evidence type="ECO:0000313" key="1">
    <source>
        <dbReference type="EMBL" id="STY31140.1"/>
    </source>
</evidence>
<dbReference type="PANTHER" id="PTHR48100:SF59">
    <property type="entry name" value="ADENOSYLCOBALAMIN_ALPHA-RIBAZOLE PHOSPHATASE"/>
    <property type="match status" value="1"/>
</dbReference>
<dbReference type="GO" id="GO:0016791">
    <property type="term" value="F:phosphatase activity"/>
    <property type="evidence" value="ECO:0007669"/>
    <property type="project" value="TreeGrafter"/>
</dbReference>
<accession>A0A378LUA5</accession>
<sequence length="203" mass="23003">MTNFLLIRHGMNDAVGKVLAGRLQGLSLNTEGRFQADKLALRLAGLPISAIYSSPLERAIETAEPLAKILHLKNIIMNEFTDLQYGEWTNRKIDELESSSHFRQFNQFRSFCRIPGGESMLEAQYRMISGMEKLFIKHTQEMIAIVTHADLIKSAVAYYAGIHLDMFHRIEISPASVSWIGVDEHSARIFLLNDSGEIKPERI</sequence>
<proteinExistence type="predicted"/>
<dbReference type="InterPro" id="IPR013078">
    <property type="entry name" value="His_Pase_superF_clade-1"/>
</dbReference>
<gene>
    <name evidence="1" type="ORF">NCTC11532_02755</name>
</gene>
<name>A0A378LUA5_9GAMM</name>
<evidence type="ECO:0000313" key="2">
    <source>
        <dbReference type="Proteomes" id="UP000255297"/>
    </source>
</evidence>
<keyword evidence="2" id="KW-1185">Reference proteome</keyword>
<dbReference type="InterPro" id="IPR029033">
    <property type="entry name" value="His_PPase_superfam"/>
</dbReference>
<dbReference type="GO" id="GO:0005737">
    <property type="term" value="C:cytoplasm"/>
    <property type="evidence" value="ECO:0007669"/>
    <property type="project" value="TreeGrafter"/>
</dbReference>
<dbReference type="PANTHER" id="PTHR48100">
    <property type="entry name" value="BROAD-SPECIFICITY PHOSPHATASE YOR283W-RELATED"/>
    <property type="match status" value="1"/>
</dbReference>
<dbReference type="STRING" id="1122170.GCA_000701265_03006"/>
<dbReference type="OrthoDB" id="9781415at2"/>